<dbReference type="InterPro" id="IPR001568">
    <property type="entry name" value="RNase_T2-like"/>
</dbReference>
<dbReference type="AlphaFoldDB" id="A0A2A4B5M1"/>
<feature type="chain" id="PRO_5012087968" evidence="3">
    <location>
        <begin position="36"/>
        <end position="251"/>
    </location>
</feature>
<accession>A0A2A4B5M1</accession>
<dbReference type="Pfam" id="PF00445">
    <property type="entry name" value="Ribonuclease_T2"/>
    <property type="match status" value="1"/>
</dbReference>
<dbReference type="InterPro" id="IPR039378">
    <property type="entry name" value="RNase_T2_prok"/>
</dbReference>
<organism evidence="4 5">
    <name type="scientific">Sphingomonas spermidinifaciens</name>
    <dbReference type="NCBI Taxonomy" id="1141889"/>
    <lineage>
        <taxon>Bacteria</taxon>
        <taxon>Pseudomonadati</taxon>
        <taxon>Pseudomonadota</taxon>
        <taxon>Alphaproteobacteria</taxon>
        <taxon>Sphingomonadales</taxon>
        <taxon>Sphingomonadaceae</taxon>
        <taxon>Sphingomonas</taxon>
    </lineage>
</organism>
<dbReference type="PROSITE" id="PS00530">
    <property type="entry name" value="RNASE_T2_1"/>
    <property type="match status" value="1"/>
</dbReference>
<proteinExistence type="inferred from homology"/>
<dbReference type="InterPro" id="IPR036430">
    <property type="entry name" value="RNase_T2-like_sf"/>
</dbReference>
<dbReference type="SUPFAM" id="SSF55895">
    <property type="entry name" value="Ribonuclease Rh-like"/>
    <property type="match status" value="1"/>
</dbReference>
<dbReference type="PANTHER" id="PTHR11240:SF22">
    <property type="entry name" value="RIBONUCLEASE T2"/>
    <property type="match status" value="1"/>
</dbReference>
<dbReference type="EMBL" id="NWMW01000001">
    <property type="protein sequence ID" value="PCD03079.1"/>
    <property type="molecule type" value="Genomic_DNA"/>
</dbReference>
<evidence type="ECO:0000256" key="1">
    <source>
        <dbReference type="ARBA" id="ARBA00007469"/>
    </source>
</evidence>
<evidence type="ECO:0000256" key="2">
    <source>
        <dbReference type="RuleBase" id="RU004328"/>
    </source>
</evidence>
<name>A0A2A4B5M1_9SPHN</name>
<gene>
    <name evidence="4" type="ORF">COC42_01245</name>
</gene>
<comment type="similarity">
    <text evidence="1 2">Belongs to the RNase T2 family.</text>
</comment>
<dbReference type="PROSITE" id="PS00531">
    <property type="entry name" value="RNASE_T2_2"/>
    <property type="match status" value="1"/>
</dbReference>
<evidence type="ECO:0000256" key="3">
    <source>
        <dbReference type="SAM" id="SignalP"/>
    </source>
</evidence>
<reference evidence="4 5" key="1">
    <citation type="submission" date="2017-09" db="EMBL/GenBank/DDBJ databases">
        <title>Sphingomonas spermidinifaciens 9NM-10, whole genome shotgun sequence.</title>
        <authorList>
            <person name="Feng G."/>
            <person name="Zhu H."/>
        </authorList>
    </citation>
    <scope>NUCLEOTIDE SEQUENCE [LARGE SCALE GENOMIC DNA]</scope>
    <source>
        <strain evidence="4 5">9NM-10</strain>
    </source>
</reference>
<sequence length="251" mass="27892">MVSRYPRRRSGRDVRVKFALATAAALVALPGAASAQAYRCAIPQRLPDPRVEGPTQREPRRVLPIGSYTLAISWSPQFCRTSGNRPSSRVQCGGGNDFGFTLHGLWPDGRGKAWPQYCRAAPALPAAVIRRNLCATPSVQLLQHEYAKHGTCMGVSPAAYFEQSTRLYGRLRYPDMDALSRRRGLTTGQFAQAFARANPGLTPAMLRVTADRQGWLDEVWICLDTRLGYTRCPARQRGRPAGQPLRIWRGR</sequence>
<dbReference type="InterPro" id="IPR018188">
    <property type="entry name" value="RNase_T2_His_AS_1"/>
</dbReference>
<dbReference type="CDD" id="cd01062">
    <property type="entry name" value="RNase_T2_prok"/>
    <property type="match status" value="1"/>
</dbReference>
<dbReference type="GO" id="GO:0003723">
    <property type="term" value="F:RNA binding"/>
    <property type="evidence" value="ECO:0007669"/>
    <property type="project" value="InterPro"/>
</dbReference>
<dbReference type="InterPro" id="IPR033130">
    <property type="entry name" value="RNase_T2_His_AS_2"/>
</dbReference>
<dbReference type="OrthoDB" id="4720638at2"/>
<keyword evidence="3" id="KW-0732">Signal</keyword>
<feature type="signal peptide" evidence="3">
    <location>
        <begin position="1"/>
        <end position="35"/>
    </location>
</feature>
<dbReference type="PANTHER" id="PTHR11240">
    <property type="entry name" value="RIBONUCLEASE T2"/>
    <property type="match status" value="1"/>
</dbReference>
<dbReference type="Proteomes" id="UP000218366">
    <property type="component" value="Unassembled WGS sequence"/>
</dbReference>
<dbReference type="Gene3D" id="3.90.730.10">
    <property type="entry name" value="Ribonuclease T2-like"/>
    <property type="match status" value="1"/>
</dbReference>
<protein>
    <submittedName>
        <fullName evidence="4">Ribonuclease T</fullName>
    </submittedName>
</protein>
<keyword evidence="5" id="KW-1185">Reference proteome</keyword>
<evidence type="ECO:0000313" key="4">
    <source>
        <dbReference type="EMBL" id="PCD03079.1"/>
    </source>
</evidence>
<dbReference type="GO" id="GO:0033897">
    <property type="term" value="F:ribonuclease T2 activity"/>
    <property type="evidence" value="ECO:0007669"/>
    <property type="project" value="InterPro"/>
</dbReference>
<comment type="caution">
    <text evidence="4">The sequence shown here is derived from an EMBL/GenBank/DDBJ whole genome shotgun (WGS) entry which is preliminary data.</text>
</comment>
<evidence type="ECO:0000313" key="5">
    <source>
        <dbReference type="Proteomes" id="UP000218366"/>
    </source>
</evidence>
<dbReference type="GO" id="GO:0006401">
    <property type="term" value="P:RNA catabolic process"/>
    <property type="evidence" value="ECO:0007669"/>
    <property type="project" value="UniProtKB-ARBA"/>
</dbReference>